<sequence length="101" mass="10612">MIAVGANGFWAGRVDDDRSIHACELLHAGVRVVPIGAALLDLEAIGEGLTGGNPVEADAWHTIHLIRKNDAVPVDGGGFAKLIGHSDRDGFTFAPTQCRRG</sequence>
<gene>
    <name evidence="1" type="ORF">SDC9_145082</name>
</gene>
<organism evidence="1">
    <name type="scientific">bioreactor metagenome</name>
    <dbReference type="NCBI Taxonomy" id="1076179"/>
    <lineage>
        <taxon>unclassified sequences</taxon>
        <taxon>metagenomes</taxon>
        <taxon>ecological metagenomes</taxon>
    </lineage>
</organism>
<dbReference type="EMBL" id="VSSQ01044111">
    <property type="protein sequence ID" value="MPM97902.1"/>
    <property type="molecule type" value="Genomic_DNA"/>
</dbReference>
<proteinExistence type="predicted"/>
<name>A0A645EB69_9ZZZZ</name>
<evidence type="ECO:0000313" key="1">
    <source>
        <dbReference type="EMBL" id="MPM97902.1"/>
    </source>
</evidence>
<dbReference type="AlphaFoldDB" id="A0A645EB69"/>
<protein>
    <submittedName>
        <fullName evidence="1">Uncharacterized protein</fullName>
    </submittedName>
</protein>
<accession>A0A645EB69</accession>
<comment type="caution">
    <text evidence="1">The sequence shown here is derived from an EMBL/GenBank/DDBJ whole genome shotgun (WGS) entry which is preliminary data.</text>
</comment>
<reference evidence="1" key="1">
    <citation type="submission" date="2019-08" db="EMBL/GenBank/DDBJ databases">
        <authorList>
            <person name="Kucharzyk K."/>
            <person name="Murdoch R.W."/>
            <person name="Higgins S."/>
            <person name="Loffler F."/>
        </authorList>
    </citation>
    <scope>NUCLEOTIDE SEQUENCE</scope>
</reference>